<dbReference type="InterPro" id="IPR003439">
    <property type="entry name" value="ABC_transporter-like_ATP-bd"/>
</dbReference>
<dbReference type="SUPFAM" id="SSF52540">
    <property type="entry name" value="P-loop containing nucleoside triphosphate hydrolases"/>
    <property type="match status" value="1"/>
</dbReference>
<dbReference type="InterPro" id="IPR050319">
    <property type="entry name" value="ABC_transp_ATP-bind"/>
</dbReference>
<evidence type="ECO:0000256" key="3">
    <source>
        <dbReference type="ARBA" id="ARBA00022840"/>
    </source>
</evidence>
<protein>
    <submittedName>
        <fullName evidence="5">ABC transporter ATP-binding protein</fullName>
    </submittedName>
</protein>
<sequence>MILLELKNVTKAFPRRARNKSLFVIKEYIKAVHQINFTIASGESIGLVGESGSGKSTLAKLITKLEPLTSGEICFRGQSIKDKSSQWLYKHIQLVFQDSSSSLFPKMTIKEILLEPLLNYYPNEKSTWEESYKKVLRLVNLDESYLSRYPHQLSGGQKQRVCIAKALVVRPELIIFDESISSLDLDSQQVIINMLENIKKQYKLTYLFISHDLVTTRKFCDRIMVMYDGKLVETIEGKNTNNIKHSYSRVLFKTLDIIRN</sequence>
<keyword evidence="6" id="KW-1185">Reference proteome</keyword>
<organism evidence="5 6">
    <name type="scientific">Robertmurraya beringensis</name>
    <dbReference type="NCBI Taxonomy" id="641660"/>
    <lineage>
        <taxon>Bacteria</taxon>
        <taxon>Bacillati</taxon>
        <taxon>Bacillota</taxon>
        <taxon>Bacilli</taxon>
        <taxon>Bacillales</taxon>
        <taxon>Bacillaceae</taxon>
        <taxon>Robertmurraya</taxon>
    </lineage>
</organism>
<dbReference type="InterPro" id="IPR003593">
    <property type="entry name" value="AAA+_ATPase"/>
</dbReference>
<dbReference type="Gene3D" id="3.40.50.300">
    <property type="entry name" value="P-loop containing nucleotide triphosphate hydrolases"/>
    <property type="match status" value="1"/>
</dbReference>
<reference evidence="5 6" key="1">
    <citation type="submission" date="2024-09" db="EMBL/GenBank/DDBJ databases">
        <authorList>
            <person name="Sun Q."/>
            <person name="Mori K."/>
        </authorList>
    </citation>
    <scope>NUCLEOTIDE SEQUENCE [LARGE SCALE GENOMIC DNA]</scope>
    <source>
        <strain evidence="5 6">CGMCC 1.9126</strain>
    </source>
</reference>
<dbReference type="Proteomes" id="UP001589738">
    <property type="component" value="Unassembled WGS sequence"/>
</dbReference>
<dbReference type="PANTHER" id="PTHR43776">
    <property type="entry name" value="TRANSPORT ATP-BINDING PROTEIN"/>
    <property type="match status" value="1"/>
</dbReference>
<comment type="caution">
    <text evidence="5">The sequence shown here is derived from an EMBL/GenBank/DDBJ whole genome shotgun (WGS) entry which is preliminary data.</text>
</comment>
<accession>A0ABV6KQC0</accession>
<evidence type="ECO:0000256" key="2">
    <source>
        <dbReference type="ARBA" id="ARBA00022741"/>
    </source>
</evidence>
<dbReference type="InterPro" id="IPR017871">
    <property type="entry name" value="ABC_transporter-like_CS"/>
</dbReference>
<dbReference type="PROSITE" id="PS00211">
    <property type="entry name" value="ABC_TRANSPORTER_1"/>
    <property type="match status" value="1"/>
</dbReference>
<name>A0ABV6KQC0_9BACI</name>
<dbReference type="PROSITE" id="PS50893">
    <property type="entry name" value="ABC_TRANSPORTER_2"/>
    <property type="match status" value="1"/>
</dbReference>
<dbReference type="RefSeq" id="WP_377057952.1">
    <property type="nucleotide sequence ID" value="NZ_JBHLUU010000027.1"/>
</dbReference>
<keyword evidence="1" id="KW-0813">Transport</keyword>
<dbReference type="Pfam" id="PF00005">
    <property type="entry name" value="ABC_tran"/>
    <property type="match status" value="1"/>
</dbReference>
<proteinExistence type="predicted"/>
<dbReference type="GO" id="GO:0005524">
    <property type="term" value="F:ATP binding"/>
    <property type="evidence" value="ECO:0007669"/>
    <property type="project" value="UniProtKB-KW"/>
</dbReference>
<evidence type="ECO:0000256" key="1">
    <source>
        <dbReference type="ARBA" id="ARBA00022448"/>
    </source>
</evidence>
<dbReference type="SMART" id="SM00382">
    <property type="entry name" value="AAA"/>
    <property type="match status" value="1"/>
</dbReference>
<evidence type="ECO:0000313" key="5">
    <source>
        <dbReference type="EMBL" id="MFC0475527.1"/>
    </source>
</evidence>
<dbReference type="EMBL" id="JBHLUU010000027">
    <property type="protein sequence ID" value="MFC0475527.1"/>
    <property type="molecule type" value="Genomic_DNA"/>
</dbReference>
<gene>
    <name evidence="5" type="ORF">ACFFHF_09725</name>
</gene>
<keyword evidence="3 5" id="KW-0067">ATP-binding</keyword>
<evidence type="ECO:0000313" key="6">
    <source>
        <dbReference type="Proteomes" id="UP001589738"/>
    </source>
</evidence>
<feature type="domain" description="ABC transporter" evidence="4">
    <location>
        <begin position="4"/>
        <end position="253"/>
    </location>
</feature>
<dbReference type="CDD" id="cd03257">
    <property type="entry name" value="ABC_NikE_OppD_transporters"/>
    <property type="match status" value="1"/>
</dbReference>
<keyword evidence="2" id="KW-0547">Nucleotide-binding</keyword>
<dbReference type="InterPro" id="IPR027417">
    <property type="entry name" value="P-loop_NTPase"/>
</dbReference>
<evidence type="ECO:0000259" key="4">
    <source>
        <dbReference type="PROSITE" id="PS50893"/>
    </source>
</evidence>